<dbReference type="Gene3D" id="3.40.50.1820">
    <property type="entry name" value="alpha/beta hydrolase"/>
    <property type="match status" value="1"/>
</dbReference>
<accession>A0ABY6IHW2</accession>
<organism evidence="3 4">
    <name type="scientific">Streptomyces peucetius</name>
    <dbReference type="NCBI Taxonomy" id="1950"/>
    <lineage>
        <taxon>Bacteria</taxon>
        <taxon>Bacillati</taxon>
        <taxon>Actinomycetota</taxon>
        <taxon>Actinomycetes</taxon>
        <taxon>Kitasatosporales</taxon>
        <taxon>Streptomycetaceae</taxon>
        <taxon>Streptomyces</taxon>
    </lineage>
</organism>
<dbReference type="SUPFAM" id="SSF53474">
    <property type="entry name" value="alpha/beta-Hydrolases"/>
    <property type="match status" value="1"/>
</dbReference>
<dbReference type="InterPro" id="IPR029058">
    <property type="entry name" value="AB_hydrolase_fold"/>
</dbReference>
<protein>
    <submittedName>
        <fullName evidence="3">Lysophospholipase</fullName>
    </submittedName>
</protein>
<evidence type="ECO:0000313" key="4">
    <source>
        <dbReference type="Proteomes" id="UP001163878"/>
    </source>
</evidence>
<reference evidence="3" key="1">
    <citation type="submission" date="2022-10" db="EMBL/GenBank/DDBJ databases">
        <title>Cytochrome P450 Catalyzes Benzene Ring Formation in the Biosynthesis of Trialkyl-Substituted Aromatic Polyketides.</title>
        <authorList>
            <person name="Zhao E."/>
            <person name="Ge H."/>
        </authorList>
    </citation>
    <scope>NUCLEOTIDE SEQUENCE</scope>
    <source>
        <strain evidence="3">NA0869</strain>
    </source>
</reference>
<gene>
    <name evidence="3" type="ORF">OGH68_36010</name>
</gene>
<feature type="domain" description="AB hydrolase-1" evidence="2">
    <location>
        <begin position="57"/>
        <end position="282"/>
    </location>
</feature>
<sequence length="326" mass="34452">MLDGPAGQPAAVRSAAAPEPYHRRNSPGVRPVTIDADGLSLSGLLSGPDQEAPRAVIVALHGGGMNAGYFDGQAHPDVSLLALGARLGYTVLALDRPGYGASAACLPAGQRLTVQAAAVRCAVQAFRARHAPGTDTFLLAHSFGAKAAFAAAADWDTPDLLGMDVSGCGRRLAVGTGLVGSDREGSLRLLNWGPLGLYPPQTFRASQQVVAPMPAREVSTVAGWMRLSAAILPRVRVPVRLTFAEHEAWWSHGEDDLADLTALLSAAPRIVIDRLPQAGHNISLGWAARAYHLKALAFFEECLSVKDIRHDSMPGWDTSTEDPPRQ</sequence>
<keyword evidence="4" id="KW-1185">Reference proteome</keyword>
<feature type="region of interest" description="Disordered" evidence="1">
    <location>
        <begin position="1"/>
        <end position="30"/>
    </location>
</feature>
<proteinExistence type="predicted"/>
<dbReference type="InterPro" id="IPR000073">
    <property type="entry name" value="AB_hydrolase_1"/>
</dbReference>
<name>A0ABY6IHW2_STRPE</name>
<evidence type="ECO:0000313" key="3">
    <source>
        <dbReference type="EMBL" id="UYQ66324.1"/>
    </source>
</evidence>
<evidence type="ECO:0000259" key="2">
    <source>
        <dbReference type="Pfam" id="PF12697"/>
    </source>
</evidence>
<evidence type="ECO:0000256" key="1">
    <source>
        <dbReference type="SAM" id="MobiDB-lite"/>
    </source>
</evidence>
<dbReference type="EMBL" id="CP107567">
    <property type="protein sequence ID" value="UYQ66324.1"/>
    <property type="molecule type" value="Genomic_DNA"/>
</dbReference>
<dbReference type="Proteomes" id="UP001163878">
    <property type="component" value="Chromosome"/>
</dbReference>
<dbReference type="Pfam" id="PF12697">
    <property type="entry name" value="Abhydrolase_6"/>
    <property type="match status" value="1"/>
</dbReference>
<dbReference type="RefSeq" id="WP_264249815.1">
    <property type="nucleotide sequence ID" value="NZ_CP107567.1"/>
</dbReference>